<name>A0ABW0JQA2_9GAMM</name>
<evidence type="ECO:0000256" key="3">
    <source>
        <dbReference type="ARBA" id="ARBA00022526"/>
    </source>
</evidence>
<dbReference type="GO" id="GO:0004345">
    <property type="term" value="F:glucose-6-phosphate dehydrogenase activity"/>
    <property type="evidence" value="ECO:0007669"/>
    <property type="project" value="UniProtKB-EC"/>
</dbReference>
<keyword evidence="6 7" id="KW-0119">Carbohydrate metabolism</keyword>
<dbReference type="Proteomes" id="UP001596013">
    <property type="component" value="Unassembled WGS sequence"/>
</dbReference>
<comment type="pathway">
    <text evidence="1 7">Carbohydrate degradation; pentose phosphate pathway; D-ribulose 5-phosphate from D-glucose 6-phosphate (oxidative stage): step 1/3.</text>
</comment>
<evidence type="ECO:0000259" key="10">
    <source>
        <dbReference type="Pfam" id="PF02781"/>
    </source>
</evidence>
<comment type="similarity">
    <text evidence="2 7">Belongs to the glucose-6-phosphate dehydrogenase family.</text>
</comment>
<accession>A0ABW0JQA2</accession>
<feature type="domain" description="Glucose-6-phosphate dehydrogenase NAD-binding" evidence="9">
    <location>
        <begin position="10"/>
        <end position="182"/>
    </location>
</feature>
<dbReference type="InterPro" id="IPR001282">
    <property type="entry name" value="G6P_DH"/>
</dbReference>
<feature type="binding site" evidence="7">
    <location>
        <position position="143"/>
    </location>
    <ligand>
        <name>NADP(+)</name>
        <dbReference type="ChEBI" id="CHEBI:58349"/>
    </ligand>
</feature>
<sequence length="468" mass="51326">MPTPRSDALVFFGATGDLAYKKIFPALQAMMLRDGLDLPIIGVAHSGWGVEQLRQRAHDSLAQAAKDHGGSVDEAAFAKLAARLQYVDGDYNDVATFKKLKQALGDAQRPLHYLAIPPGLFGVVATNLQQAGCADSARIVVEKPFGRDLASARALNRTLHGVFPESAIFRIDHYLGKEPVQNLLYFRFANTVLEPVWNRNYIDSVQITMAENFGVDGRGSFYEGVGAIRDVLQNHLLQVTSLLAMDAPVGGDPESLRAEKLRLFRAMRPLDPKDVVRGQFNGYRQIDGVAPDSDVATFVALRLYIDTWRWAGVPFYIRAGKNLPITTTQVMVDMKTPPLPIFEEIGPTQSNYFRFRLSPEVVIAEGARVKKPGEAMQGEAVELVARHASAPEMSPYERLLGDAIRGDNALFTSDECVEAAWAVVDPVLHDQHGVSFYEPGSWGPPAAAKVVSGDEGWHDPKTEESAPC</sequence>
<dbReference type="RefSeq" id="WP_377306864.1">
    <property type="nucleotide sequence ID" value="NZ_JBHSMK010000011.1"/>
</dbReference>
<protein>
    <recommendedName>
        <fullName evidence="7">Glucose-6-phosphate 1-dehydrogenase</fullName>
        <shortName evidence="7">G6PD</shortName>
        <ecNumber evidence="7">1.1.1.49</ecNumber>
    </recommendedName>
</protein>
<evidence type="ECO:0000256" key="2">
    <source>
        <dbReference type="ARBA" id="ARBA00009975"/>
    </source>
</evidence>
<feature type="domain" description="Glucose-6-phosphate dehydrogenase C-terminal" evidence="10">
    <location>
        <begin position="185"/>
        <end position="455"/>
    </location>
</feature>
<dbReference type="PIRSF" id="PIRSF000110">
    <property type="entry name" value="G6PD"/>
    <property type="match status" value="1"/>
</dbReference>
<comment type="catalytic activity">
    <reaction evidence="7">
        <text>D-glucose 6-phosphate + NADP(+) = 6-phospho-D-glucono-1,5-lactone + NADPH + H(+)</text>
        <dbReference type="Rhea" id="RHEA:15841"/>
        <dbReference type="ChEBI" id="CHEBI:15378"/>
        <dbReference type="ChEBI" id="CHEBI:57783"/>
        <dbReference type="ChEBI" id="CHEBI:57955"/>
        <dbReference type="ChEBI" id="CHEBI:58349"/>
        <dbReference type="ChEBI" id="CHEBI:61548"/>
        <dbReference type="EC" id="1.1.1.49"/>
    </reaction>
</comment>
<dbReference type="PROSITE" id="PS00069">
    <property type="entry name" value="G6P_DEHYDROGENASE"/>
    <property type="match status" value="1"/>
</dbReference>
<proteinExistence type="inferred from homology"/>
<gene>
    <name evidence="7 11" type="primary">zwf</name>
    <name evidence="11" type="ORF">ACFPME_16930</name>
</gene>
<feature type="binding site" evidence="7">
    <location>
        <position position="321"/>
    </location>
    <ligand>
        <name>substrate</name>
    </ligand>
</feature>
<dbReference type="PRINTS" id="PR00079">
    <property type="entry name" value="G6PDHDRGNASE"/>
</dbReference>
<dbReference type="Gene3D" id="3.30.360.10">
    <property type="entry name" value="Dihydrodipicolinate Reductase, domain 2"/>
    <property type="match status" value="1"/>
</dbReference>
<organism evidence="11 12">
    <name type="scientific">Rhodanobacter umsongensis</name>
    <dbReference type="NCBI Taxonomy" id="633153"/>
    <lineage>
        <taxon>Bacteria</taxon>
        <taxon>Pseudomonadati</taxon>
        <taxon>Pseudomonadota</taxon>
        <taxon>Gammaproteobacteria</taxon>
        <taxon>Lysobacterales</taxon>
        <taxon>Rhodanobacteraceae</taxon>
        <taxon>Rhodanobacter</taxon>
    </lineage>
</organism>
<dbReference type="EMBL" id="JBHSMK010000011">
    <property type="protein sequence ID" value="MFC5438247.1"/>
    <property type="molecule type" value="Genomic_DNA"/>
</dbReference>
<dbReference type="PANTHER" id="PTHR23429">
    <property type="entry name" value="GLUCOSE-6-PHOSPHATE 1-DEHYDROGENASE G6PD"/>
    <property type="match status" value="1"/>
</dbReference>
<evidence type="ECO:0000313" key="11">
    <source>
        <dbReference type="EMBL" id="MFC5438247.1"/>
    </source>
</evidence>
<dbReference type="SUPFAM" id="SSF51735">
    <property type="entry name" value="NAD(P)-binding Rossmann-fold domains"/>
    <property type="match status" value="1"/>
</dbReference>
<feature type="binding site" evidence="7">
    <location>
        <position position="211"/>
    </location>
    <ligand>
        <name>substrate</name>
    </ligand>
</feature>
<evidence type="ECO:0000256" key="4">
    <source>
        <dbReference type="ARBA" id="ARBA00022857"/>
    </source>
</evidence>
<keyword evidence="12" id="KW-1185">Reference proteome</keyword>
<dbReference type="SUPFAM" id="SSF55347">
    <property type="entry name" value="Glyceraldehyde-3-phosphate dehydrogenase-like, C-terminal domain"/>
    <property type="match status" value="1"/>
</dbReference>
<keyword evidence="3 7" id="KW-0313">Glucose metabolism</keyword>
<keyword evidence="5 7" id="KW-0560">Oxidoreductase</keyword>
<comment type="caution">
    <text evidence="7">Lacks conserved residue(s) required for the propagation of feature annotation.</text>
</comment>
<keyword evidence="4 7" id="KW-0521">NADP</keyword>
<feature type="binding site" evidence="7">
    <location>
        <position position="177"/>
    </location>
    <ligand>
        <name>substrate</name>
    </ligand>
</feature>
<evidence type="ECO:0000259" key="9">
    <source>
        <dbReference type="Pfam" id="PF00479"/>
    </source>
</evidence>
<evidence type="ECO:0000256" key="6">
    <source>
        <dbReference type="ARBA" id="ARBA00023277"/>
    </source>
</evidence>
<dbReference type="HAMAP" id="MF_00966">
    <property type="entry name" value="G6PD"/>
    <property type="match status" value="1"/>
</dbReference>
<reference evidence="12" key="1">
    <citation type="journal article" date="2019" name="Int. J. Syst. Evol. Microbiol.">
        <title>The Global Catalogue of Microorganisms (GCM) 10K type strain sequencing project: providing services to taxonomists for standard genome sequencing and annotation.</title>
        <authorList>
            <consortium name="The Broad Institute Genomics Platform"/>
            <consortium name="The Broad Institute Genome Sequencing Center for Infectious Disease"/>
            <person name="Wu L."/>
            <person name="Ma J."/>
        </authorList>
    </citation>
    <scope>NUCLEOTIDE SEQUENCE [LARGE SCALE GENOMIC DNA]</scope>
    <source>
        <strain evidence="12">JCM 17130</strain>
    </source>
</reference>
<dbReference type="NCBIfam" id="TIGR00871">
    <property type="entry name" value="zwf"/>
    <property type="match status" value="1"/>
</dbReference>
<evidence type="ECO:0000313" key="12">
    <source>
        <dbReference type="Proteomes" id="UP001596013"/>
    </source>
</evidence>
<dbReference type="InterPro" id="IPR019796">
    <property type="entry name" value="G6P_DH_AS"/>
</dbReference>
<dbReference type="EC" id="1.1.1.49" evidence="7"/>
<dbReference type="Pfam" id="PF00479">
    <property type="entry name" value="G6PD_N"/>
    <property type="match status" value="1"/>
</dbReference>
<dbReference type="InterPro" id="IPR022675">
    <property type="entry name" value="G6P_DH_C"/>
</dbReference>
<feature type="binding site" evidence="7">
    <location>
        <position position="173"/>
    </location>
    <ligand>
        <name>substrate</name>
    </ligand>
</feature>
<feature type="compositionally biased region" description="Basic and acidic residues" evidence="8">
    <location>
        <begin position="455"/>
        <end position="468"/>
    </location>
</feature>
<feature type="active site" description="Proton acceptor" evidence="7">
    <location>
        <position position="235"/>
    </location>
</feature>
<comment type="caution">
    <text evidence="11">The sequence shown here is derived from an EMBL/GenBank/DDBJ whole genome shotgun (WGS) entry which is preliminary data.</text>
</comment>
<feature type="region of interest" description="Disordered" evidence="8">
    <location>
        <begin position="447"/>
        <end position="468"/>
    </location>
</feature>
<dbReference type="Pfam" id="PF02781">
    <property type="entry name" value="G6PD_C"/>
    <property type="match status" value="1"/>
</dbReference>
<evidence type="ECO:0000256" key="1">
    <source>
        <dbReference type="ARBA" id="ARBA00004937"/>
    </source>
</evidence>
<comment type="function">
    <text evidence="7">Catalyzes the oxidation of glucose 6-phosphate to 6-phosphogluconolactone.</text>
</comment>
<feature type="binding site" evidence="7">
    <location>
        <position position="230"/>
    </location>
    <ligand>
        <name>substrate</name>
    </ligand>
</feature>
<dbReference type="InterPro" id="IPR022674">
    <property type="entry name" value="G6P_DH_NAD-bd"/>
</dbReference>
<evidence type="ECO:0000256" key="5">
    <source>
        <dbReference type="ARBA" id="ARBA00023002"/>
    </source>
</evidence>
<evidence type="ECO:0000256" key="8">
    <source>
        <dbReference type="SAM" id="MobiDB-lite"/>
    </source>
</evidence>
<dbReference type="PANTHER" id="PTHR23429:SF0">
    <property type="entry name" value="GLUCOSE-6-PHOSPHATE 1-DEHYDROGENASE"/>
    <property type="match status" value="1"/>
</dbReference>
<evidence type="ECO:0000256" key="7">
    <source>
        <dbReference type="HAMAP-Rule" id="MF_00966"/>
    </source>
</evidence>
<dbReference type="InterPro" id="IPR036291">
    <property type="entry name" value="NAD(P)-bd_dom_sf"/>
</dbReference>
<dbReference type="Gene3D" id="3.40.50.720">
    <property type="entry name" value="NAD(P)-binding Rossmann-like Domain"/>
    <property type="match status" value="1"/>
</dbReference>